<name>A0A834LIM3_RHOSS</name>
<dbReference type="EMBL" id="WJXA01000008">
    <property type="protein sequence ID" value="KAF7135534.1"/>
    <property type="molecule type" value="Genomic_DNA"/>
</dbReference>
<dbReference type="OrthoDB" id="764584at2759"/>
<protein>
    <submittedName>
        <fullName evidence="1">Uncharacterized protein</fullName>
    </submittedName>
</protein>
<dbReference type="AlphaFoldDB" id="A0A834LIM3"/>
<evidence type="ECO:0000313" key="1">
    <source>
        <dbReference type="EMBL" id="KAF7135534.1"/>
    </source>
</evidence>
<proteinExistence type="predicted"/>
<organism evidence="1 2">
    <name type="scientific">Rhododendron simsii</name>
    <name type="common">Sims's rhododendron</name>
    <dbReference type="NCBI Taxonomy" id="118357"/>
    <lineage>
        <taxon>Eukaryota</taxon>
        <taxon>Viridiplantae</taxon>
        <taxon>Streptophyta</taxon>
        <taxon>Embryophyta</taxon>
        <taxon>Tracheophyta</taxon>
        <taxon>Spermatophyta</taxon>
        <taxon>Magnoliopsida</taxon>
        <taxon>eudicotyledons</taxon>
        <taxon>Gunneridae</taxon>
        <taxon>Pentapetalae</taxon>
        <taxon>asterids</taxon>
        <taxon>Ericales</taxon>
        <taxon>Ericaceae</taxon>
        <taxon>Ericoideae</taxon>
        <taxon>Rhodoreae</taxon>
        <taxon>Rhododendron</taxon>
    </lineage>
</organism>
<evidence type="ECO:0000313" key="2">
    <source>
        <dbReference type="Proteomes" id="UP000626092"/>
    </source>
</evidence>
<accession>A0A834LIM3</accession>
<sequence>MDSLKRFWRRRRYRRLRGTKPDRKRLQIVVFGGSPRRFWRIKSVPKLRFKIVSPLKLLGKFKSAYASTMVKLSGRLGYLNSGDDSRGRRIPKEAGGGPVSCGKEEFEKRLIFEIYKSLVASKEMGTIFT</sequence>
<dbReference type="PANTHER" id="PTHR33702:SF16">
    <property type="match status" value="1"/>
</dbReference>
<keyword evidence="2" id="KW-1185">Reference proteome</keyword>
<gene>
    <name evidence="1" type="ORF">RHSIM_Rhsim08G0083900</name>
</gene>
<comment type="caution">
    <text evidence="1">The sequence shown here is derived from an EMBL/GenBank/DDBJ whole genome shotgun (WGS) entry which is preliminary data.</text>
</comment>
<dbReference type="Proteomes" id="UP000626092">
    <property type="component" value="Unassembled WGS sequence"/>
</dbReference>
<dbReference type="PANTHER" id="PTHR33702">
    <property type="entry name" value="BNAA09G40010D PROTEIN"/>
    <property type="match status" value="1"/>
</dbReference>
<reference evidence="1" key="1">
    <citation type="submission" date="2019-11" db="EMBL/GenBank/DDBJ databases">
        <authorList>
            <person name="Liu Y."/>
            <person name="Hou J."/>
            <person name="Li T.-Q."/>
            <person name="Guan C.-H."/>
            <person name="Wu X."/>
            <person name="Wu H.-Z."/>
            <person name="Ling F."/>
            <person name="Zhang R."/>
            <person name="Shi X.-G."/>
            <person name="Ren J.-P."/>
            <person name="Chen E.-F."/>
            <person name="Sun J.-M."/>
        </authorList>
    </citation>
    <scope>NUCLEOTIDE SEQUENCE</scope>
    <source>
        <strain evidence="1">Adult_tree_wgs_1</strain>
        <tissue evidence="1">Leaves</tissue>
    </source>
</reference>